<dbReference type="EMBL" id="SIHI01000010">
    <property type="protein sequence ID" value="TWT51837.1"/>
    <property type="molecule type" value="Genomic_DNA"/>
</dbReference>
<evidence type="ECO:0000313" key="2">
    <source>
        <dbReference type="Proteomes" id="UP000317243"/>
    </source>
</evidence>
<dbReference type="Proteomes" id="UP000317243">
    <property type="component" value="Unassembled WGS sequence"/>
</dbReference>
<name>A0A5C5WMI9_9PLAN</name>
<evidence type="ECO:0000313" key="1">
    <source>
        <dbReference type="EMBL" id="TWT51837.1"/>
    </source>
</evidence>
<dbReference type="AlphaFoldDB" id="A0A5C5WMI9"/>
<reference evidence="1 2" key="1">
    <citation type="submission" date="2019-02" db="EMBL/GenBank/DDBJ databases">
        <title>Deep-cultivation of Planctomycetes and their phenomic and genomic characterization uncovers novel biology.</title>
        <authorList>
            <person name="Wiegand S."/>
            <person name="Jogler M."/>
            <person name="Boedeker C."/>
            <person name="Pinto D."/>
            <person name="Vollmers J."/>
            <person name="Rivas-Marin E."/>
            <person name="Kohn T."/>
            <person name="Peeters S.H."/>
            <person name="Heuer A."/>
            <person name="Rast P."/>
            <person name="Oberbeckmann S."/>
            <person name="Bunk B."/>
            <person name="Jeske O."/>
            <person name="Meyerdierks A."/>
            <person name="Storesund J.E."/>
            <person name="Kallscheuer N."/>
            <person name="Luecker S."/>
            <person name="Lage O.M."/>
            <person name="Pohl T."/>
            <person name="Merkel B.J."/>
            <person name="Hornburger P."/>
            <person name="Mueller R.-W."/>
            <person name="Bruemmer F."/>
            <person name="Labrenz M."/>
            <person name="Spormann A.M."/>
            <person name="Op Den Camp H."/>
            <person name="Overmann J."/>
            <person name="Amann R."/>
            <person name="Jetten M.S.M."/>
            <person name="Mascher T."/>
            <person name="Medema M.H."/>
            <person name="Devos D.P."/>
            <person name="Kaster A.-K."/>
            <person name="Ovreas L."/>
            <person name="Rohde M."/>
            <person name="Galperin M.Y."/>
            <person name="Jogler C."/>
        </authorList>
    </citation>
    <scope>NUCLEOTIDE SEQUENCE [LARGE SCALE GENOMIC DNA]</scope>
    <source>
        <strain evidence="1 2">KOR42</strain>
    </source>
</reference>
<organism evidence="1 2">
    <name type="scientific">Thalassoglobus neptunius</name>
    <dbReference type="NCBI Taxonomy" id="1938619"/>
    <lineage>
        <taxon>Bacteria</taxon>
        <taxon>Pseudomonadati</taxon>
        <taxon>Planctomycetota</taxon>
        <taxon>Planctomycetia</taxon>
        <taxon>Planctomycetales</taxon>
        <taxon>Planctomycetaceae</taxon>
        <taxon>Thalassoglobus</taxon>
    </lineage>
</organism>
<proteinExistence type="predicted"/>
<keyword evidence="2" id="KW-1185">Reference proteome</keyword>
<sequence length="159" mass="17267">MAAHDLTAVNLLETQLAGLDLSEDFTVIRAHRPEFSPKELSFEPLVVVAPGGRAKRPIGKNHTIRAATVFVGILSLLPHGAGFSDSEKSDLTRLEELLNFVEELETWLLPDTGRGVVISGPQGSFQLVGEVNTNPTYDPDKIEQGQFISVIEANFEGIS</sequence>
<comment type="caution">
    <text evidence="1">The sequence shown here is derived from an EMBL/GenBank/DDBJ whole genome shotgun (WGS) entry which is preliminary data.</text>
</comment>
<gene>
    <name evidence="1" type="ORF">KOR42_33100</name>
</gene>
<protein>
    <submittedName>
        <fullName evidence="1">Uncharacterized protein</fullName>
    </submittedName>
</protein>
<dbReference type="RefSeq" id="WP_146510778.1">
    <property type="nucleotide sequence ID" value="NZ_SIHI01000010.1"/>
</dbReference>
<accession>A0A5C5WMI9</accession>